<dbReference type="PANTHER" id="PTHR42852">
    <property type="entry name" value="THIOL:DISULFIDE INTERCHANGE PROTEIN DSBE"/>
    <property type="match status" value="1"/>
</dbReference>
<dbReference type="InterPro" id="IPR013766">
    <property type="entry name" value="Thioredoxin_domain"/>
</dbReference>
<dbReference type="PANTHER" id="PTHR42852:SF13">
    <property type="entry name" value="PROTEIN DIPZ"/>
    <property type="match status" value="1"/>
</dbReference>
<dbReference type="EMBL" id="CP036289">
    <property type="protein sequence ID" value="QDU74775.1"/>
    <property type="molecule type" value="Genomic_DNA"/>
</dbReference>
<reference evidence="6" key="1">
    <citation type="submission" date="2019-02" db="EMBL/GenBank/DDBJ databases">
        <title>Deep-cultivation of Planctomycetes and their phenomic and genomic characterization uncovers novel biology.</title>
        <authorList>
            <person name="Wiegand S."/>
            <person name="Jogler M."/>
            <person name="Boedeker C."/>
            <person name="Pinto D."/>
            <person name="Vollmers J."/>
            <person name="Rivas-Marin E."/>
            <person name="Kohn T."/>
            <person name="Peeters S.H."/>
            <person name="Heuer A."/>
            <person name="Rast P."/>
            <person name="Oberbeckmann S."/>
            <person name="Bunk B."/>
            <person name="Jeske O."/>
            <person name="Meyerdierks A."/>
            <person name="Storesund J.E."/>
            <person name="Kallscheuer N."/>
            <person name="Luecker S."/>
            <person name="Lage O.M."/>
            <person name="Pohl T."/>
            <person name="Merkel B.J."/>
            <person name="Hornburger P."/>
            <person name="Mueller R.-W."/>
            <person name="Bruemmer F."/>
            <person name="Labrenz M."/>
            <person name="Spormann A.M."/>
            <person name="Op den Camp H."/>
            <person name="Overmann J."/>
            <person name="Amann R."/>
            <person name="Jetten M.S.M."/>
            <person name="Mascher T."/>
            <person name="Medema M.H."/>
            <person name="Devos D.P."/>
            <person name="Kaster A.-K."/>
            <person name="Ovreas L."/>
            <person name="Rohde M."/>
            <person name="Galperin M.Y."/>
            <person name="Jogler C."/>
        </authorList>
    </citation>
    <scope>NUCLEOTIDE SEQUENCE [LARGE SCALE GENOMIC DNA]</scope>
    <source>
        <strain evidence="6">Pan97</strain>
    </source>
</reference>
<evidence type="ECO:0000313" key="6">
    <source>
        <dbReference type="Proteomes" id="UP000318626"/>
    </source>
</evidence>
<evidence type="ECO:0000256" key="2">
    <source>
        <dbReference type="ARBA" id="ARBA00022748"/>
    </source>
</evidence>
<dbReference type="InterPro" id="IPR017937">
    <property type="entry name" value="Thioredoxin_CS"/>
</dbReference>
<evidence type="ECO:0000259" key="4">
    <source>
        <dbReference type="PROSITE" id="PS51352"/>
    </source>
</evidence>
<protein>
    <submittedName>
        <fullName evidence="5">Thiol:disulfide interchange protein CycY</fullName>
    </submittedName>
</protein>
<dbReference type="Pfam" id="PF08534">
    <property type="entry name" value="Redoxin"/>
    <property type="match status" value="1"/>
</dbReference>
<dbReference type="SUPFAM" id="SSF52833">
    <property type="entry name" value="Thioredoxin-like"/>
    <property type="match status" value="1"/>
</dbReference>
<dbReference type="InterPro" id="IPR013740">
    <property type="entry name" value="Redoxin"/>
</dbReference>
<dbReference type="PROSITE" id="PS00194">
    <property type="entry name" value="THIOREDOXIN_1"/>
    <property type="match status" value="1"/>
</dbReference>
<gene>
    <name evidence="5" type="primary">cycY</name>
    <name evidence="5" type="ORF">Pan97_17910</name>
</gene>
<evidence type="ECO:0000256" key="1">
    <source>
        <dbReference type="ARBA" id="ARBA00004196"/>
    </source>
</evidence>
<dbReference type="PROSITE" id="PS51352">
    <property type="entry name" value="THIOREDOXIN_2"/>
    <property type="match status" value="1"/>
</dbReference>
<feature type="domain" description="Thioredoxin" evidence="4">
    <location>
        <begin position="19"/>
        <end position="185"/>
    </location>
</feature>
<dbReference type="Proteomes" id="UP000318626">
    <property type="component" value="Chromosome"/>
</dbReference>
<dbReference type="AlphaFoldDB" id="A0A518C6B6"/>
<organism evidence="5 6">
    <name type="scientific">Bremerella volcania</name>
    <dbReference type="NCBI Taxonomy" id="2527984"/>
    <lineage>
        <taxon>Bacteria</taxon>
        <taxon>Pseudomonadati</taxon>
        <taxon>Planctomycetota</taxon>
        <taxon>Planctomycetia</taxon>
        <taxon>Pirellulales</taxon>
        <taxon>Pirellulaceae</taxon>
        <taxon>Bremerella</taxon>
    </lineage>
</organism>
<dbReference type="KEGG" id="bvo:Pan97_17910"/>
<dbReference type="GO" id="GO:0030313">
    <property type="term" value="C:cell envelope"/>
    <property type="evidence" value="ECO:0007669"/>
    <property type="project" value="UniProtKB-SubCell"/>
</dbReference>
<dbReference type="Gene3D" id="3.40.30.10">
    <property type="entry name" value="Glutaredoxin"/>
    <property type="match status" value="1"/>
</dbReference>
<dbReference type="GO" id="GO:0016491">
    <property type="term" value="F:oxidoreductase activity"/>
    <property type="evidence" value="ECO:0007669"/>
    <property type="project" value="InterPro"/>
</dbReference>
<sequence>MLLISLLGPGSSGPATSHPWVGHPVPGAQLQPLFNAEEAIDTGSFAGKVTLVNFWGPWCGPCLMEFPELLGIEQRYADDPDFQLVSIAADGQWMAGKPGLFEEDTEQLKHDSQLVLAQYNSAMPVYVDLNADFRRELVKLNPQFGYPTNFLVGRDGTIKAVWVGYGGDLAPIAKAIRAELEPGQE</sequence>
<dbReference type="InterPro" id="IPR036249">
    <property type="entry name" value="Thioredoxin-like_sf"/>
</dbReference>
<keyword evidence="3" id="KW-0676">Redox-active center</keyword>
<dbReference type="GO" id="GO:0017004">
    <property type="term" value="P:cytochrome complex assembly"/>
    <property type="evidence" value="ECO:0007669"/>
    <property type="project" value="UniProtKB-KW"/>
</dbReference>
<evidence type="ECO:0000256" key="3">
    <source>
        <dbReference type="ARBA" id="ARBA00023284"/>
    </source>
</evidence>
<proteinExistence type="predicted"/>
<comment type="subcellular location">
    <subcellularLocation>
        <location evidence="1">Cell envelope</location>
    </subcellularLocation>
</comment>
<name>A0A518C6B6_9BACT</name>
<evidence type="ECO:0000313" key="5">
    <source>
        <dbReference type="EMBL" id="QDU74775.1"/>
    </source>
</evidence>
<keyword evidence="6" id="KW-1185">Reference proteome</keyword>
<dbReference type="InterPro" id="IPR050553">
    <property type="entry name" value="Thioredoxin_ResA/DsbE_sf"/>
</dbReference>
<accession>A0A518C6B6</accession>
<dbReference type="CDD" id="cd02966">
    <property type="entry name" value="TlpA_like_family"/>
    <property type="match status" value="1"/>
</dbReference>
<keyword evidence="2" id="KW-0201">Cytochrome c-type biogenesis</keyword>